<dbReference type="EnsemblPlants" id="HORVU.MOREX.r3.4HG0355860.1">
    <property type="protein sequence ID" value="HORVU.MOREX.r3.4HG0355860.1.CDS1"/>
    <property type="gene ID" value="HORVU.MOREX.r3.4HG0355860"/>
</dbReference>
<dbReference type="OMA" id="RILVAPW"/>
<reference evidence="2" key="3">
    <citation type="submission" date="2020-10" db="EMBL/GenBank/DDBJ databases">
        <authorList>
            <person name="Scholz U."/>
            <person name="Mascher M."/>
            <person name="Fiebig A."/>
        </authorList>
    </citation>
    <scope>NUCLEOTIDE SEQUENCE [LARGE SCALE GENOMIC DNA]</scope>
    <source>
        <strain evidence="2">cv. Morex</strain>
    </source>
</reference>
<dbReference type="InterPro" id="IPR053253">
    <property type="entry name" value="Sex_diff_modulator"/>
</dbReference>
<reference evidence="2" key="4">
    <citation type="submission" date="2022-01" db="UniProtKB">
        <authorList>
            <consortium name="EnsemblPlants"/>
        </authorList>
    </citation>
    <scope>IDENTIFICATION</scope>
    <source>
        <strain evidence="2">subsp. vulgare</strain>
    </source>
</reference>
<organism evidence="1">
    <name type="scientific">Hordeum vulgare subsp. vulgare</name>
    <name type="common">Domesticated barley</name>
    <dbReference type="NCBI Taxonomy" id="112509"/>
    <lineage>
        <taxon>Eukaryota</taxon>
        <taxon>Viridiplantae</taxon>
        <taxon>Streptophyta</taxon>
        <taxon>Embryophyta</taxon>
        <taxon>Tracheophyta</taxon>
        <taxon>Spermatophyta</taxon>
        <taxon>Magnoliopsida</taxon>
        <taxon>Liliopsida</taxon>
        <taxon>Poales</taxon>
        <taxon>Poaceae</taxon>
        <taxon>BOP clade</taxon>
        <taxon>Pooideae</taxon>
        <taxon>Triticodae</taxon>
        <taxon>Triticeae</taxon>
        <taxon>Hordeinae</taxon>
        <taxon>Hordeum</taxon>
    </lineage>
</organism>
<evidence type="ECO:0000313" key="2">
    <source>
        <dbReference type="EnsemblPlants" id="HORVU.MOREX.r3.4HG0355860.1.CDS1"/>
    </source>
</evidence>
<dbReference type="STRING" id="112509.F2E8Y2"/>
<dbReference type="Gramene" id="HORVU.MOREX.r2.4HG0296920.1">
    <property type="protein sequence ID" value="HORVU.MOREX.r2.4HG0296920.1.CDS.1"/>
    <property type="gene ID" value="HORVU.MOREX.r2.4HG0296920"/>
</dbReference>
<dbReference type="PANTHER" id="PTHR33087">
    <property type="entry name" value="OS07G0539200 PROTEIN"/>
    <property type="match status" value="1"/>
</dbReference>
<keyword evidence="3" id="KW-1185">Reference proteome</keyword>
<reference evidence="1" key="1">
    <citation type="journal article" date="2011" name="Plant Physiol.">
        <title>Comprehensive sequence analysis of 24,783 barley full-length cDNAs derived from 12 clone libraries.</title>
        <authorList>
            <person name="Matsumoto T."/>
            <person name="Tanaka T."/>
            <person name="Sakai H."/>
            <person name="Amano N."/>
            <person name="Kanamori H."/>
            <person name="Kurita K."/>
            <person name="Kikuta A."/>
            <person name="Kamiya K."/>
            <person name="Yamamoto M."/>
            <person name="Ikawa H."/>
            <person name="Fujii N."/>
            <person name="Hori K."/>
            <person name="Itoh T."/>
            <person name="Sato K."/>
        </authorList>
    </citation>
    <scope>NUCLEOTIDE SEQUENCE</scope>
    <source>
        <tissue evidence="1">Seed</tissue>
    </source>
</reference>
<name>F2E8Y2_HORVV</name>
<dbReference type="Gramene" id="HORVU.MOREX.r3.4HG0355860.1">
    <property type="protein sequence ID" value="HORVU.MOREX.r3.4HG0355860.1.CDS1"/>
    <property type="gene ID" value="HORVU.MOREX.r3.4HG0355860"/>
</dbReference>
<protein>
    <submittedName>
        <fullName evidence="1">Predicted protein</fullName>
    </submittedName>
</protein>
<dbReference type="AlphaFoldDB" id="F2E8Y2"/>
<sequence>MMYVGGAQPPVSCEDATVAISRRLDTPRHRFSVDKYHPEEFLVVFAAHEFRSKALGVPSVEHDGFKIFIKHWLRQAQAKSRIMSMQVDIMIEGVPSHAWSRYTAAELLGSSCLIESLAPET</sequence>
<evidence type="ECO:0000313" key="3">
    <source>
        <dbReference type="Proteomes" id="UP000011116"/>
    </source>
</evidence>
<reference evidence="3" key="2">
    <citation type="journal article" date="2012" name="Nature">
        <title>A physical, genetic and functional sequence assembly of the barley genome.</title>
        <authorList>
            <consortium name="The International Barley Genome Sequencing Consortium"/>
            <person name="Mayer K.F."/>
            <person name="Waugh R."/>
            <person name="Brown J.W."/>
            <person name="Schulman A."/>
            <person name="Langridge P."/>
            <person name="Platzer M."/>
            <person name="Fincher G.B."/>
            <person name="Muehlbauer G.J."/>
            <person name="Sato K."/>
            <person name="Close T.J."/>
            <person name="Wise R.P."/>
            <person name="Stein N."/>
        </authorList>
    </citation>
    <scope>NUCLEOTIDE SEQUENCE [LARGE SCALE GENOMIC DNA]</scope>
    <source>
        <strain evidence="3">cv. Morex</strain>
    </source>
</reference>
<dbReference type="PANTHER" id="PTHR33087:SF42">
    <property type="entry name" value="DUF4283 DOMAIN-CONTAINING PROTEIN"/>
    <property type="match status" value="1"/>
</dbReference>
<evidence type="ECO:0000313" key="1">
    <source>
        <dbReference type="EMBL" id="BAK03804.1"/>
    </source>
</evidence>
<accession>F2E8Y2</accession>
<dbReference type="EMBL" id="AK372607">
    <property type="protein sequence ID" value="BAK03804.1"/>
    <property type="molecule type" value="mRNA"/>
</dbReference>
<dbReference type="Proteomes" id="UP000011116">
    <property type="component" value="Chromosome 4H"/>
</dbReference>
<proteinExistence type="evidence at transcript level"/>